<reference evidence="3" key="1">
    <citation type="submission" date="2013-08" db="EMBL/GenBank/DDBJ databases">
        <authorList>
            <person name="Mendez C."/>
            <person name="Richter M."/>
            <person name="Ferrer M."/>
            <person name="Sanchez J."/>
        </authorList>
    </citation>
    <scope>NUCLEOTIDE SEQUENCE</scope>
</reference>
<evidence type="ECO:0000313" key="3">
    <source>
        <dbReference type="EMBL" id="EQD48112.1"/>
    </source>
</evidence>
<gene>
    <name evidence="3" type="ORF">B2A_08127</name>
</gene>
<reference evidence="3" key="2">
    <citation type="journal article" date="2014" name="ISME J.">
        <title>Microbial stratification in low pH oxic and suboxic macroscopic growths along an acid mine drainage.</title>
        <authorList>
            <person name="Mendez-Garcia C."/>
            <person name="Mesa V."/>
            <person name="Sprenger R.R."/>
            <person name="Richter M."/>
            <person name="Diez M.S."/>
            <person name="Solano J."/>
            <person name="Bargiela R."/>
            <person name="Golyshina O.V."/>
            <person name="Manteca A."/>
            <person name="Ramos J.L."/>
            <person name="Gallego J.R."/>
            <person name="Llorente I."/>
            <person name="Martins Dos Santos V.A."/>
            <person name="Jensen O.N."/>
            <person name="Pelaez A.I."/>
            <person name="Sanchez J."/>
            <person name="Ferrer M."/>
        </authorList>
    </citation>
    <scope>NUCLEOTIDE SEQUENCE</scope>
</reference>
<protein>
    <submittedName>
        <fullName evidence="3">4Fe-4S ferredoxin iron-sulfur binding domain protein</fullName>
    </submittedName>
</protein>
<evidence type="ECO:0000259" key="2">
    <source>
        <dbReference type="PROSITE" id="PS51379"/>
    </source>
</evidence>
<dbReference type="EMBL" id="AUZZ01005844">
    <property type="protein sequence ID" value="EQD48112.1"/>
    <property type="molecule type" value="Genomic_DNA"/>
</dbReference>
<dbReference type="PROSITE" id="PS00198">
    <property type="entry name" value="4FE4S_FER_1"/>
    <property type="match status" value="1"/>
</dbReference>
<organism evidence="3">
    <name type="scientific">mine drainage metagenome</name>
    <dbReference type="NCBI Taxonomy" id="410659"/>
    <lineage>
        <taxon>unclassified sequences</taxon>
        <taxon>metagenomes</taxon>
        <taxon>ecological metagenomes</taxon>
    </lineage>
</organism>
<feature type="domain" description="4Fe-4S ferredoxin-type" evidence="2">
    <location>
        <begin position="1"/>
        <end position="30"/>
    </location>
</feature>
<dbReference type="InterPro" id="IPR017900">
    <property type="entry name" value="4Fe4S_Fe_S_CS"/>
</dbReference>
<dbReference type="AlphaFoldDB" id="T0ZU70"/>
<dbReference type="SUPFAM" id="SSF54862">
    <property type="entry name" value="4Fe-4S ferredoxins"/>
    <property type="match status" value="1"/>
</dbReference>
<dbReference type="Gene3D" id="3.30.70.20">
    <property type="match status" value="1"/>
</dbReference>
<comment type="caution">
    <text evidence="3">The sequence shown here is derived from an EMBL/GenBank/DDBJ whole genome shotgun (WGS) entry which is preliminary data.</text>
</comment>
<name>T0ZU70_9ZZZZ</name>
<dbReference type="InterPro" id="IPR017896">
    <property type="entry name" value="4Fe4S_Fe-S-bd"/>
</dbReference>
<sequence>MDVYVDKTKCTGCQHCFDVCPVAVFQMKGRGTPDNPDAEGANSDTAPDEAKWKGTTDNAVLDKWSNVQDGHKHFAKDNDGTSGGMSVGVNGSACILCQACLIECEGECIHITDDTGAKYQSIYK</sequence>
<dbReference type="Pfam" id="PF13187">
    <property type="entry name" value="Fer4_9"/>
    <property type="match status" value="1"/>
</dbReference>
<feature type="region of interest" description="Disordered" evidence="1">
    <location>
        <begin position="31"/>
        <end position="55"/>
    </location>
</feature>
<proteinExistence type="predicted"/>
<feature type="domain" description="4Fe-4S ferredoxin-type" evidence="2">
    <location>
        <begin position="85"/>
        <end position="114"/>
    </location>
</feature>
<evidence type="ECO:0000256" key="1">
    <source>
        <dbReference type="SAM" id="MobiDB-lite"/>
    </source>
</evidence>
<accession>T0ZU70</accession>
<dbReference type="PROSITE" id="PS51379">
    <property type="entry name" value="4FE4S_FER_2"/>
    <property type="match status" value="2"/>
</dbReference>